<protein>
    <submittedName>
        <fullName evidence="1">Uncharacterized protein</fullName>
    </submittedName>
</protein>
<organism evidence="1 2">
    <name type="scientific">Pseudomonas fluorescens</name>
    <dbReference type="NCBI Taxonomy" id="294"/>
    <lineage>
        <taxon>Bacteria</taxon>
        <taxon>Pseudomonadati</taxon>
        <taxon>Pseudomonadota</taxon>
        <taxon>Gammaproteobacteria</taxon>
        <taxon>Pseudomonadales</taxon>
        <taxon>Pseudomonadaceae</taxon>
        <taxon>Pseudomonas</taxon>
    </lineage>
</organism>
<gene>
    <name evidence="1" type="ORF">PS718_01486</name>
</gene>
<reference evidence="1 2" key="1">
    <citation type="submission" date="2019-09" db="EMBL/GenBank/DDBJ databases">
        <authorList>
            <person name="Chandra G."/>
            <person name="Truman W A."/>
        </authorList>
    </citation>
    <scope>NUCLEOTIDE SEQUENCE [LARGE SCALE GENOMIC DNA]</scope>
    <source>
        <strain evidence="1">PS718</strain>
    </source>
</reference>
<evidence type="ECO:0000313" key="2">
    <source>
        <dbReference type="Proteomes" id="UP000325375"/>
    </source>
</evidence>
<evidence type="ECO:0000313" key="1">
    <source>
        <dbReference type="EMBL" id="VVN85874.1"/>
    </source>
</evidence>
<dbReference type="EMBL" id="CABVHX010000005">
    <property type="protein sequence ID" value="VVN85874.1"/>
    <property type="molecule type" value="Genomic_DNA"/>
</dbReference>
<proteinExistence type="predicted"/>
<dbReference type="AlphaFoldDB" id="A0A5E7BBD4"/>
<name>A0A5E7BBD4_PSEFL</name>
<accession>A0A5E7BBD4</accession>
<sequence length="66" mass="7314">MLKILEWLITRYRHKTPGDMAHLHLPTHIPVGAAEGCDLLTVVSGRKIKRSSDRGPSLRQLLQGSG</sequence>
<dbReference type="Proteomes" id="UP000325375">
    <property type="component" value="Unassembled WGS sequence"/>
</dbReference>